<gene>
    <name evidence="4" type="ORF">EZS27_024112</name>
</gene>
<dbReference type="AlphaFoldDB" id="A0A5J4QZ20"/>
<feature type="domain" description="Peptidoglycan beta-N-acetylmuramidase NamZ N-terminal" evidence="2">
    <location>
        <begin position="82"/>
        <end position="281"/>
    </location>
</feature>
<evidence type="ECO:0000259" key="3">
    <source>
        <dbReference type="Pfam" id="PF20732"/>
    </source>
</evidence>
<feature type="transmembrane region" description="Helical" evidence="1">
    <location>
        <begin position="38"/>
        <end position="56"/>
    </location>
</feature>
<comment type="caution">
    <text evidence="4">The sequence shown here is derived from an EMBL/GenBank/DDBJ whole genome shotgun (WGS) entry which is preliminary data.</text>
</comment>
<organism evidence="4">
    <name type="scientific">termite gut metagenome</name>
    <dbReference type="NCBI Taxonomy" id="433724"/>
    <lineage>
        <taxon>unclassified sequences</taxon>
        <taxon>metagenomes</taxon>
        <taxon>organismal metagenomes</taxon>
    </lineage>
</organism>
<dbReference type="Pfam" id="PF20732">
    <property type="entry name" value="NamZ_C"/>
    <property type="match status" value="1"/>
</dbReference>
<evidence type="ECO:0000259" key="2">
    <source>
        <dbReference type="Pfam" id="PF07075"/>
    </source>
</evidence>
<accession>A0A5J4QZ20</accession>
<dbReference type="EMBL" id="SNRY01002094">
    <property type="protein sequence ID" value="KAA6326832.1"/>
    <property type="molecule type" value="Genomic_DNA"/>
</dbReference>
<dbReference type="InterPro" id="IPR008302">
    <property type="entry name" value="NamZ"/>
</dbReference>
<protein>
    <recommendedName>
        <fullName evidence="5">DUF1343 domain-containing protein</fullName>
    </recommendedName>
</protein>
<keyword evidence="1" id="KW-0812">Transmembrane</keyword>
<dbReference type="PANTHER" id="PTHR42915">
    <property type="entry name" value="HYPOTHETICAL 460 KDA PROTEIN IN FEUA-SIGW INTERGENIC REGION [PRECURSOR]"/>
    <property type="match status" value="1"/>
</dbReference>
<proteinExistence type="predicted"/>
<dbReference type="InterPro" id="IPR048502">
    <property type="entry name" value="NamZ_N"/>
</dbReference>
<keyword evidence="1" id="KW-1133">Transmembrane helix</keyword>
<dbReference type="Gene3D" id="3.90.1150.140">
    <property type="match status" value="1"/>
</dbReference>
<dbReference type="InterPro" id="IPR048503">
    <property type="entry name" value="NamZ_C"/>
</dbReference>
<dbReference type="Gene3D" id="3.40.50.12170">
    <property type="entry name" value="Uncharacterised protein PF07075, DUF1343"/>
    <property type="match status" value="1"/>
</dbReference>
<evidence type="ECO:0008006" key="5">
    <source>
        <dbReference type="Google" id="ProtNLM"/>
    </source>
</evidence>
<dbReference type="Pfam" id="PF07075">
    <property type="entry name" value="NamZ_N"/>
    <property type="match status" value="1"/>
</dbReference>
<evidence type="ECO:0000256" key="1">
    <source>
        <dbReference type="SAM" id="Phobius"/>
    </source>
</evidence>
<evidence type="ECO:0000313" key="4">
    <source>
        <dbReference type="EMBL" id="KAA6326832.1"/>
    </source>
</evidence>
<feature type="domain" description="Peptidoglycan beta-N-acetylmuramidase NamZ C-terminal" evidence="3">
    <location>
        <begin position="285"/>
        <end position="425"/>
    </location>
</feature>
<keyword evidence="1" id="KW-0472">Membrane</keyword>
<name>A0A5J4QZ20_9ZZZZ</name>
<sequence>MSLLLQDCLQWHLWAFQEGVKIECCWGMLLIKKIMGKFLFVFIIYNTFFFIISSPACVKESSVIVGAEQTEEYFSLLKDKRIAIFSNHTGRIKDKHLLDVLVENKFNVVAIFAPEHGFRGNADAGEHLSNSADARTGIPILSLYTGKLNRPSEDSMQKFDLLIVDIQDVGLRFYTYYISMVQLMEACATYHKKMLILDRPNPNGHYVDGPILDMKYKSNVGGLPIPIVHGMTLGELALMVNGERWLTTSHPCDVTVVKCKNYTHHTLYRLPIPPSPNLPNMTAVYLYPSLCYFEGTPVSLGRGTSLPFLIYGHPDMTGYNYSFTPRSISGATNPPQLNTLCHGVNLSNLPDKEILGKGIDLSYLIDAYRNLSIGDKFFLPFFELLVGVDYIRKMIEEGKEANEIKIIWKEDVERFKIQRKPYLLYEE</sequence>
<dbReference type="PIRSF" id="PIRSF016719">
    <property type="entry name" value="UCP016719"/>
    <property type="match status" value="1"/>
</dbReference>
<dbReference type="GO" id="GO:0033922">
    <property type="term" value="F:peptidoglycan beta-N-acetylmuramidase activity"/>
    <property type="evidence" value="ECO:0007669"/>
    <property type="project" value="InterPro"/>
</dbReference>
<reference evidence="4" key="1">
    <citation type="submission" date="2019-03" db="EMBL/GenBank/DDBJ databases">
        <title>Single cell metagenomics reveals metabolic interactions within the superorganism composed of flagellate Streblomastix strix and complex community of Bacteroidetes bacteria on its surface.</title>
        <authorList>
            <person name="Treitli S.C."/>
            <person name="Kolisko M."/>
            <person name="Husnik F."/>
            <person name="Keeling P."/>
            <person name="Hampl V."/>
        </authorList>
    </citation>
    <scope>NUCLEOTIDE SEQUENCE</scope>
    <source>
        <strain evidence="4">STM</strain>
    </source>
</reference>
<dbReference type="PANTHER" id="PTHR42915:SF1">
    <property type="entry name" value="PEPTIDOGLYCAN BETA-N-ACETYLMURAMIDASE NAMZ"/>
    <property type="match status" value="1"/>
</dbReference>